<accession>A0ABV6RTN9</accession>
<feature type="domain" description="CzcB-like barrel-sandwich hybrid" evidence="6">
    <location>
        <begin position="59"/>
        <end position="198"/>
    </location>
</feature>
<gene>
    <name evidence="8" type="ORF">ACFFGH_19150</name>
</gene>
<dbReference type="Proteomes" id="UP001589896">
    <property type="component" value="Unassembled WGS sequence"/>
</dbReference>
<dbReference type="InterPro" id="IPR006143">
    <property type="entry name" value="RND_pump_MFP"/>
</dbReference>
<evidence type="ECO:0000256" key="1">
    <source>
        <dbReference type="ARBA" id="ARBA00009477"/>
    </source>
</evidence>
<feature type="domain" description="CzcB-like C-terminal circularly permuted SH3-like" evidence="7">
    <location>
        <begin position="286"/>
        <end position="347"/>
    </location>
</feature>
<dbReference type="Pfam" id="PF25973">
    <property type="entry name" value="BSH_CzcB"/>
    <property type="match status" value="1"/>
</dbReference>
<feature type="coiled-coil region" evidence="2">
    <location>
        <begin position="91"/>
        <end position="118"/>
    </location>
</feature>
<keyword evidence="4" id="KW-0732">Signal</keyword>
<dbReference type="Gene3D" id="2.40.30.170">
    <property type="match status" value="1"/>
</dbReference>
<evidence type="ECO:0000259" key="5">
    <source>
        <dbReference type="Pfam" id="PF25954"/>
    </source>
</evidence>
<evidence type="ECO:0000256" key="2">
    <source>
        <dbReference type="SAM" id="Coils"/>
    </source>
</evidence>
<dbReference type="PROSITE" id="PS51257">
    <property type="entry name" value="PROKAR_LIPOPROTEIN"/>
    <property type="match status" value="1"/>
</dbReference>
<evidence type="ECO:0000259" key="7">
    <source>
        <dbReference type="Pfam" id="PF25975"/>
    </source>
</evidence>
<dbReference type="InterPro" id="IPR058647">
    <property type="entry name" value="BSH_CzcB-like"/>
</dbReference>
<dbReference type="PANTHER" id="PTHR30469">
    <property type="entry name" value="MULTIDRUG RESISTANCE PROTEIN MDTA"/>
    <property type="match status" value="1"/>
</dbReference>
<comment type="similarity">
    <text evidence="1">Belongs to the membrane fusion protein (MFP) (TC 8.A.1) family.</text>
</comment>
<dbReference type="SUPFAM" id="SSF111369">
    <property type="entry name" value="HlyD-like secretion proteins"/>
    <property type="match status" value="1"/>
</dbReference>
<evidence type="ECO:0000256" key="4">
    <source>
        <dbReference type="SAM" id="SignalP"/>
    </source>
</evidence>
<dbReference type="PANTHER" id="PTHR30469:SF38">
    <property type="entry name" value="HLYD FAMILY SECRETION PROTEIN"/>
    <property type="match status" value="1"/>
</dbReference>
<dbReference type="Gene3D" id="1.10.287.470">
    <property type="entry name" value="Helix hairpin bin"/>
    <property type="match status" value="1"/>
</dbReference>
<sequence>MRSSAPGLAALVVAVLASACGGAAAPAPDPRPVLVARPFEGAAASAGSYAGEVKAREEAALSFRVGGNLVERRVDVGDRVRAGQVLAVLDAGDLQAQVRAAQAQVAAAQAEYRRASADQERFAALGNDRLVSRSAVDAQNAAATAARGQLDAARANLEVARNQSGYTQLRAPDDGVIAARHVEAGQVVAAGQPVFTLAADGAREVAFAVGESAISGIRPGEPVEVELWSQPGKRWPGRVREIAPAADPVSRTFAVRASLAAPDGSVELGQSARVHVQGERGGDARVSVPLSAVQRSGATTAVFVVDPKTSTLRLQPVQLGAFGEERVPVLRGLDADAWVVTAGGHLLQPGQKVQPVGRDNRPLLTATARSD</sequence>
<feature type="region of interest" description="Disordered" evidence="3">
    <location>
        <begin position="352"/>
        <end position="371"/>
    </location>
</feature>
<dbReference type="Gene3D" id="2.40.420.20">
    <property type="match status" value="1"/>
</dbReference>
<dbReference type="RefSeq" id="WP_386671196.1">
    <property type="nucleotide sequence ID" value="NZ_JBHLTG010000004.1"/>
</dbReference>
<dbReference type="Gene3D" id="2.40.50.100">
    <property type="match status" value="1"/>
</dbReference>
<reference evidence="8 9" key="1">
    <citation type="submission" date="2024-09" db="EMBL/GenBank/DDBJ databases">
        <authorList>
            <person name="Sun Q."/>
            <person name="Mori K."/>
        </authorList>
    </citation>
    <scope>NUCLEOTIDE SEQUENCE [LARGE SCALE GENOMIC DNA]</scope>
    <source>
        <strain evidence="8 9">KCTC 23076</strain>
    </source>
</reference>
<protein>
    <submittedName>
        <fullName evidence="8">Efflux RND transporter periplasmic adaptor subunit</fullName>
    </submittedName>
</protein>
<dbReference type="NCBIfam" id="TIGR01730">
    <property type="entry name" value="RND_mfp"/>
    <property type="match status" value="1"/>
</dbReference>
<dbReference type="Pfam" id="PF25954">
    <property type="entry name" value="Beta-barrel_RND_2"/>
    <property type="match status" value="1"/>
</dbReference>
<evidence type="ECO:0000313" key="9">
    <source>
        <dbReference type="Proteomes" id="UP001589896"/>
    </source>
</evidence>
<dbReference type="InterPro" id="IPR058792">
    <property type="entry name" value="Beta-barrel_RND_2"/>
</dbReference>
<dbReference type="EMBL" id="JBHLTG010000004">
    <property type="protein sequence ID" value="MFC0679959.1"/>
    <property type="molecule type" value="Genomic_DNA"/>
</dbReference>
<feature type="signal peptide" evidence="4">
    <location>
        <begin position="1"/>
        <end position="19"/>
    </location>
</feature>
<evidence type="ECO:0000259" key="6">
    <source>
        <dbReference type="Pfam" id="PF25973"/>
    </source>
</evidence>
<comment type="caution">
    <text evidence="8">The sequence shown here is derived from an EMBL/GenBank/DDBJ whole genome shotgun (WGS) entry which is preliminary data.</text>
</comment>
<proteinExistence type="inferred from homology"/>
<dbReference type="Pfam" id="PF25975">
    <property type="entry name" value="CzcB_C"/>
    <property type="match status" value="1"/>
</dbReference>
<organism evidence="8 9">
    <name type="scientific">Lysobacter korlensis</name>
    <dbReference type="NCBI Taxonomy" id="553636"/>
    <lineage>
        <taxon>Bacteria</taxon>
        <taxon>Pseudomonadati</taxon>
        <taxon>Pseudomonadota</taxon>
        <taxon>Gammaproteobacteria</taxon>
        <taxon>Lysobacterales</taxon>
        <taxon>Lysobacteraceae</taxon>
        <taxon>Lysobacter</taxon>
    </lineage>
</organism>
<keyword evidence="9" id="KW-1185">Reference proteome</keyword>
<name>A0ABV6RTN9_9GAMM</name>
<evidence type="ECO:0000256" key="3">
    <source>
        <dbReference type="SAM" id="MobiDB-lite"/>
    </source>
</evidence>
<feature type="domain" description="CusB-like beta-barrel" evidence="5">
    <location>
        <begin position="206"/>
        <end position="279"/>
    </location>
</feature>
<dbReference type="InterPro" id="IPR058649">
    <property type="entry name" value="CzcB_C"/>
</dbReference>
<keyword evidence="2" id="KW-0175">Coiled coil</keyword>
<evidence type="ECO:0000313" key="8">
    <source>
        <dbReference type="EMBL" id="MFC0679959.1"/>
    </source>
</evidence>
<feature type="chain" id="PRO_5046044568" evidence="4">
    <location>
        <begin position="20"/>
        <end position="371"/>
    </location>
</feature>